<evidence type="ECO:0000313" key="2">
    <source>
        <dbReference type="EMBL" id="WCL71306.1"/>
    </source>
</evidence>
<dbReference type="RefSeq" id="WP_237090680.1">
    <property type="nucleotide sequence ID" value="NZ_CP116766.1"/>
</dbReference>
<evidence type="ECO:0000313" key="3">
    <source>
        <dbReference type="Proteomes" id="UP001221268"/>
    </source>
</evidence>
<organism evidence="2 3">
    <name type="scientific">Neisseria lisongii</name>
    <dbReference type="NCBI Taxonomy" id="2912188"/>
    <lineage>
        <taxon>Bacteria</taxon>
        <taxon>Pseudomonadati</taxon>
        <taxon>Pseudomonadota</taxon>
        <taxon>Betaproteobacteria</taxon>
        <taxon>Neisseriales</taxon>
        <taxon>Neisseriaceae</taxon>
        <taxon>Neisseria</taxon>
    </lineage>
</organism>
<sequence>MSALQTVALHLSRHHQTVTCAESCTGGLLAAALTEISGSSQWFQQSFVTYSNQAKSERLGVSPATLLAHGAVSQETVREMAQGAKTLAGADYALSISGIAGPTGGSPEKPVGTVWFGLATPQTCLQCTVLFEGNRQQIRQKAVDYALNLLAEHLV</sequence>
<dbReference type="Gene3D" id="3.90.950.20">
    <property type="entry name" value="CinA-like"/>
    <property type="match status" value="1"/>
</dbReference>
<proteinExistence type="predicted"/>
<reference evidence="2 3" key="1">
    <citation type="submission" date="2023-01" db="EMBL/GenBank/DDBJ databases">
        <authorList>
            <person name="Yang C."/>
        </authorList>
    </citation>
    <scope>NUCLEOTIDE SEQUENCE [LARGE SCALE GENOMIC DNA]</scope>
    <source>
        <strain evidence="2 3">ZJ106</strain>
    </source>
</reference>
<dbReference type="EMBL" id="CP116766">
    <property type="protein sequence ID" value="WCL71306.1"/>
    <property type="molecule type" value="Genomic_DNA"/>
</dbReference>
<protein>
    <submittedName>
        <fullName evidence="2">CinA family protein</fullName>
    </submittedName>
</protein>
<dbReference type="Proteomes" id="UP001221268">
    <property type="component" value="Chromosome"/>
</dbReference>
<dbReference type="Pfam" id="PF02464">
    <property type="entry name" value="CinA"/>
    <property type="match status" value="1"/>
</dbReference>
<dbReference type="SUPFAM" id="SSF142433">
    <property type="entry name" value="CinA-like"/>
    <property type="match status" value="1"/>
</dbReference>
<dbReference type="NCBIfam" id="TIGR00199">
    <property type="entry name" value="PncC_domain"/>
    <property type="match status" value="1"/>
</dbReference>
<dbReference type="InterPro" id="IPR036653">
    <property type="entry name" value="CinA-like_C"/>
</dbReference>
<gene>
    <name evidence="2" type="ORF">PJU73_08210</name>
</gene>
<feature type="domain" description="CinA C-terminal" evidence="1">
    <location>
        <begin position="5"/>
        <end position="153"/>
    </location>
</feature>
<name>A0ABY7RJ90_9NEIS</name>
<evidence type="ECO:0000259" key="1">
    <source>
        <dbReference type="Pfam" id="PF02464"/>
    </source>
</evidence>
<keyword evidence="3" id="KW-1185">Reference proteome</keyword>
<dbReference type="InterPro" id="IPR008136">
    <property type="entry name" value="CinA_C"/>
</dbReference>
<accession>A0ABY7RJ90</accession>